<evidence type="ECO:0000256" key="6">
    <source>
        <dbReference type="ARBA" id="ARBA00023002"/>
    </source>
</evidence>
<dbReference type="Pfam" id="PF02826">
    <property type="entry name" value="2-Hacid_dh_C"/>
    <property type="match status" value="1"/>
</dbReference>
<gene>
    <name evidence="13" type="ORF">BI350_00470</name>
</gene>
<keyword evidence="8 11" id="KW-0718">Serine biosynthesis</keyword>
<dbReference type="InterPro" id="IPR045626">
    <property type="entry name" value="PGDH_ASB_dom"/>
</dbReference>
<keyword evidence="14" id="KW-1185">Reference proteome</keyword>
<dbReference type="InterPro" id="IPR045865">
    <property type="entry name" value="ACT-like_dom_sf"/>
</dbReference>
<evidence type="ECO:0000256" key="8">
    <source>
        <dbReference type="ARBA" id="ARBA00023299"/>
    </source>
</evidence>
<dbReference type="CDD" id="cd04902">
    <property type="entry name" value="ACT_3PGDH-xct"/>
    <property type="match status" value="1"/>
</dbReference>
<dbReference type="Proteomes" id="UP000185746">
    <property type="component" value="Chromosome"/>
</dbReference>
<dbReference type="InterPro" id="IPR006140">
    <property type="entry name" value="D-isomer_DH_NAD-bd"/>
</dbReference>
<dbReference type="NCBIfam" id="TIGR01327">
    <property type="entry name" value="PGDH"/>
    <property type="match status" value="1"/>
</dbReference>
<protein>
    <recommendedName>
        <fullName evidence="4 11">D-3-phosphoglycerate dehydrogenase</fullName>
        <ecNumber evidence="11">1.1.1.95</ecNumber>
    </recommendedName>
</protein>
<dbReference type="GO" id="GO:0004617">
    <property type="term" value="F:phosphoglycerate dehydrogenase activity"/>
    <property type="evidence" value="ECO:0007669"/>
    <property type="project" value="UniProtKB-UniRule"/>
</dbReference>
<comment type="similarity">
    <text evidence="3 11">Belongs to the D-isomer specific 2-hydroxyacid dehydrogenase family.</text>
</comment>
<dbReference type="Pfam" id="PF01842">
    <property type="entry name" value="ACT"/>
    <property type="match status" value="1"/>
</dbReference>
<dbReference type="FunFam" id="3.40.50.720:FF:000021">
    <property type="entry name" value="D-3-phosphoglycerate dehydrogenase"/>
    <property type="match status" value="1"/>
</dbReference>
<dbReference type="Gene3D" id="3.30.1330.90">
    <property type="entry name" value="D-3-phosphoglycerate dehydrogenase, domain 3"/>
    <property type="match status" value="1"/>
</dbReference>
<dbReference type="PROSITE" id="PS51671">
    <property type="entry name" value="ACT"/>
    <property type="match status" value="1"/>
</dbReference>
<dbReference type="UniPathway" id="UPA00135">
    <property type="reaction ID" value="UER00196"/>
</dbReference>
<dbReference type="GO" id="GO:0006564">
    <property type="term" value="P:L-serine biosynthetic process"/>
    <property type="evidence" value="ECO:0007669"/>
    <property type="project" value="UniProtKB-UniRule"/>
</dbReference>
<evidence type="ECO:0000256" key="2">
    <source>
        <dbReference type="ARBA" id="ARBA00005216"/>
    </source>
</evidence>
<evidence type="ECO:0000256" key="1">
    <source>
        <dbReference type="ARBA" id="ARBA00003800"/>
    </source>
</evidence>
<evidence type="ECO:0000256" key="9">
    <source>
        <dbReference type="ARBA" id="ARBA00048126"/>
    </source>
</evidence>
<accession>A0A1D8JC32</accession>
<dbReference type="Pfam" id="PF19304">
    <property type="entry name" value="PGDH_inter"/>
    <property type="match status" value="1"/>
</dbReference>
<dbReference type="CDD" id="cd12173">
    <property type="entry name" value="PGDH_4"/>
    <property type="match status" value="1"/>
</dbReference>
<dbReference type="InterPro" id="IPR029753">
    <property type="entry name" value="D-isomer_DH_CS"/>
</dbReference>
<evidence type="ECO:0000256" key="4">
    <source>
        <dbReference type="ARBA" id="ARBA00021582"/>
    </source>
</evidence>
<dbReference type="EMBL" id="CP017560">
    <property type="protein sequence ID" value="AOV06260.1"/>
    <property type="molecule type" value="Genomic_DNA"/>
</dbReference>
<comment type="catalytic activity">
    <reaction evidence="10 11">
        <text>(2R)-3-phosphoglycerate + NAD(+) = 3-phosphooxypyruvate + NADH + H(+)</text>
        <dbReference type="Rhea" id="RHEA:12641"/>
        <dbReference type="ChEBI" id="CHEBI:15378"/>
        <dbReference type="ChEBI" id="CHEBI:18110"/>
        <dbReference type="ChEBI" id="CHEBI:57540"/>
        <dbReference type="ChEBI" id="CHEBI:57945"/>
        <dbReference type="ChEBI" id="CHEBI:58272"/>
        <dbReference type="EC" id="1.1.1.95"/>
    </reaction>
</comment>
<keyword evidence="6 11" id="KW-0560">Oxidoreductase</keyword>
<dbReference type="Gene3D" id="3.30.70.260">
    <property type="match status" value="1"/>
</dbReference>
<dbReference type="InterPro" id="IPR006236">
    <property type="entry name" value="PGDH"/>
</dbReference>
<organism evidence="13 14">
    <name type="scientific">Sporosarcina ureilytica</name>
    <dbReference type="NCBI Taxonomy" id="298596"/>
    <lineage>
        <taxon>Bacteria</taxon>
        <taxon>Bacillati</taxon>
        <taxon>Bacillota</taxon>
        <taxon>Bacilli</taxon>
        <taxon>Bacillales</taxon>
        <taxon>Caryophanaceae</taxon>
        <taxon>Sporosarcina</taxon>
    </lineage>
</organism>
<dbReference type="PANTHER" id="PTHR42789">
    <property type="entry name" value="D-ISOMER SPECIFIC 2-HYDROXYACID DEHYDROGENASE FAMILY PROTEIN (AFU_ORTHOLOGUE AFUA_6G10090)"/>
    <property type="match status" value="1"/>
</dbReference>
<comment type="function">
    <text evidence="1">Catalyzes the reversible oxidation of 3-phospho-D-glycerate to 3-phosphonooxypyruvate, the first step of the phosphorylated L-serine biosynthesis pathway. Also catalyzes the reversible oxidation of 2-hydroxyglutarate to 2-oxoglutarate.</text>
</comment>
<dbReference type="Gene3D" id="3.40.50.720">
    <property type="entry name" value="NAD(P)-binding Rossmann-like Domain"/>
    <property type="match status" value="2"/>
</dbReference>
<sequence length="530" mass="57979">MFKVLVSDPISDFGLQQLMDADDVEVIKQTGLSEAELISIIGEFDALLVRSQTTVTERIMEAGVKLKVIGRAGVGVDNIDLEAATNRGIIVINAPDGNTITTCEHTFAMMMALARHIPQAYAKTVNGQWDRKSFLGVELRNKKLGVFGLGRIGIEVSKRAIAFGMTVLGYDPFMPEERAKQLGIQLTTLDEIVRAADFMTVHTPLTNETHHMIGKPQFEVMKPGMRIINCARGGIIDELALIEALDEGIVAGAAFDVFENEPPAPDHPFFSHPKMIVTPHLGASTMEAQENVAIDVSEQVMHILRNEPFKNAVNMPSIPLELLNRLQPYFKLCEHLGNSLAQMTDGAVREITIECAGELADLDTTPLSPYVLKGVLTHHLGAEQVNIVNALHLAKQRDIQLVFKKSLFSQISSSKITIRLKTTEEERWVTGSSVTGIGDRLIKIGPYPVDLSPQGHLLLISQQDEPGIIGQVGMVLGANGINIASMQVGRQEVGGSAVMILEIDHQASKTVIEELKAIPDIKRVREVNFD</sequence>
<dbReference type="GO" id="GO:0051287">
    <property type="term" value="F:NAD binding"/>
    <property type="evidence" value="ECO:0007669"/>
    <property type="project" value="UniProtKB-UniRule"/>
</dbReference>
<dbReference type="PROSITE" id="PS00671">
    <property type="entry name" value="D_2_HYDROXYACID_DH_3"/>
    <property type="match status" value="1"/>
</dbReference>
<dbReference type="InterPro" id="IPR006139">
    <property type="entry name" value="D-isomer_2_OHA_DH_cat_dom"/>
</dbReference>
<dbReference type="SUPFAM" id="SSF143548">
    <property type="entry name" value="Serine metabolism enzymes domain"/>
    <property type="match status" value="1"/>
</dbReference>
<evidence type="ECO:0000256" key="7">
    <source>
        <dbReference type="ARBA" id="ARBA00023027"/>
    </source>
</evidence>
<evidence type="ECO:0000256" key="10">
    <source>
        <dbReference type="ARBA" id="ARBA00048731"/>
    </source>
</evidence>
<dbReference type="SUPFAM" id="SSF51735">
    <property type="entry name" value="NAD(P)-binding Rossmann-fold domains"/>
    <property type="match status" value="1"/>
</dbReference>
<dbReference type="FunFam" id="3.30.70.260:FF:000008">
    <property type="entry name" value="D-3-phosphoglycerate dehydrogenase, chloroplastic"/>
    <property type="match status" value="1"/>
</dbReference>
<name>A0A1D8JC32_9BACL</name>
<dbReference type="InterPro" id="IPR029752">
    <property type="entry name" value="D-isomer_DH_CS1"/>
</dbReference>
<dbReference type="Pfam" id="PF00389">
    <property type="entry name" value="2-Hacid_dh"/>
    <property type="match status" value="1"/>
</dbReference>
<dbReference type="InterPro" id="IPR029009">
    <property type="entry name" value="ASB_dom_sf"/>
</dbReference>
<dbReference type="SUPFAM" id="SSF55021">
    <property type="entry name" value="ACT-like"/>
    <property type="match status" value="1"/>
</dbReference>
<evidence type="ECO:0000256" key="11">
    <source>
        <dbReference type="RuleBase" id="RU363003"/>
    </source>
</evidence>
<evidence type="ECO:0000313" key="14">
    <source>
        <dbReference type="Proteomes" id="UP000185746"/>
    </source>
</evidence>
<evidence type="ECO:0000256" key="3">
    <source>
        <dbReference type="ARBA" id="ARBA00005854"/>
    </source>
</evidence>
<dbReference type="InterPro" id="IPR050857">
    <property type="entry name" value="D-2-hydroxyacid_DH"/>
</dbReference>
<reference evidence="13 14" key="1">
    <citation type="submission" date="2016-09" db="EMBL/GenBank/DDBJ databases">
        <title>Complete genome sequence of the Lysinibacillus sphaericus LMG 22257, a specie of Bacillus with ureolytic activity that can effectively biodeposit calcium carbonate.</title>
        <authorList>
            <person name="Yan W."/>
        </authorList>
    </citation>
    <scope>NUCLEOTIDE SEQUENCE [LARGE SCALE GENOMIC DNA]</scope>
    <source>
        <strain evidence="13 14">LMG 22257</strain>
    </source>
</reference>
<comment type="pathway">
    <text evidence="2 11">Amino-acid biosynthesis; L-serine biosynthesis; L-serine from 3-phospho-D-glycerate: step 1/3.</text>
</comment>
<keyword evidence="5 11" id="KW-0028">Amino-acid biosynthesis</keyword>
<keyword evidence="7 11" id="KW-0520">NAD</keyword>
<dbReference type="SUPFAM" id="SSF52283">
    <property type="entry name" value="Formate/glycerate dehydrogenase catalytic domain-like"/>
    <property type="match status" value="1"/>
</dbReference>
<dbReference type="AlphaFoldDB" id="A0A1D8JC32"/>
<evidence type="ECO:0000313" key="13">
    <source>
        <dbReference type="EMBL" id="AOV06260.1"/>
    </source>
</evidence>
<proteinExistence type="inferred from homology"/>
<dbReference type="KEGG" id="surl:BI350_00470"/>
<dbReference type="EC" id="1.1.1.95" evidence="11"/>
<evidence type="ECO:0000259" key="12">
    <source>
        <dbReference type="PROSITE" id="PS51671"/>
    </source>
</evidence>
<evidence type="ECO:0000256" key="5">
    <source>
        <dbReference type="ARBA" id="ARBA00022605"/>
    </source>
</evidence>
<feature type="domain" description="ACT" evidence="12">
    <location>
        <begin position="457"/>
        <end position="529"/>
    </location>
</feature>
<dbReference type="RefSeq" id="WP_075526353.1">
    <property type="nucleotide sequence ID" value="NZ_CP017560.1"/>
</dbReference>
<dbReference type="PANTHER" id="PTHR42789:SF1">
    <property type="entry name" value="D-ISOMER SPECIFIC 2-HYDROXYACID DEHYDROGENASE FAMILY PROTEIN (AFU_ORTHOLOGUE AFUA_6G10090)"/>
    <property type="match status" value="1"/>
</dbReference>
<comment type="catalytic activity">
    <reaction evidence="9">
        <text>(R)-2-hydroxyglutarate + NAD(+) = 2-oxoglutarate + NADH + H(+)</text>
        <dbReference type="Rhea" id="RHEA:49612"/>
        <dbReference type="ChEBI" id="CHEBI:15378"/>
        <dbReference type="ChEBI" id="CHEBI:15801"/>
        <dbReference type="ChEBI" id="CHEBI:16810"/>
        <dbReference type="ChEBI" id="CHEBI:57540"/>
        <dbReference type="ChEBI" id="CHEBI:57945"/>
        <dbReference type="EC" id="1.1.1.399"/>
    </reaction>
</comment>
<dbReference type="PROSITE" id="PS00065">
    <property type="entry name" value="D_2_HYDROXYACID_DH_1"/>
    <property type="match status" value="1"/>
</dbReference>
<dbReference type="InterPro" id="IPR036291">
    <property type="entry name" value="NAD(P)-bd_dom_sf"/>
</dbReference>
<dbReference type="InterPro" id="IPR002912">
    <property type="entry name" value="ACT_dom"/>
</dbReference>